<dbReference type="InterPro" id="IPR039561">
    <property type="entry name" value="Peptidase_M15C"/>
</dbReference>
<evidence type="ECO:0000313" key="5">
    <source>
        <dbReference type="Proteomes" id="UP000234530"/>
    </source>
</evidence>
<organism evidence="4 5">
    <name type="scientific">Paracoccus zhejiangensis</name>
    <dbReference type="NCBI Taxonomy" id="1077935"/>
    <lineage>
        <taxon>Bacteria</taxon>
        <taxon>Pseudomonadati</taxon>
        <taxon>Pseudomonadota</taxon>
        <taxon>Alphaproteobacteria</taxon>
        <taxon>Rhodobacterales</taxon>
        <taxon>Paracoccaceae</taxon>
        <taxon>Paracoccus</taxon>
    </lineage>
</organism>
<dbReference type="KEGG" id="pzh:CX676_19705"/>
<geneLocation type="plasmid" evidence="5">
    <name>ppz01</name>
</geneLocation>
<reference evidence="4 5" key="1">
    <citation type="journal article" date="2013" name="Antonie Van Leeuwenhoek">
        <title>Paracoccus zhejiangensis sp. nov., isolated from activated sludge in wastewater-treatment system.</title>
        <authorList>
            <person name="Wu Z.G."/>
            <person name="Zhang D.F."/>
            <person name="Liu Y.L."/>
            <person name="Wang F."/>
            <person name="Jiang X."/>
            <person name="Li C."/>
            <person name="Li S.P."/>
            <person name="Hong Q."/>
            <person name="Li W.J."/>
        </authorList>
    </citation>
    <scope>NUCLEOTIDE SEQUENCE [LARGE SCALE GENOMIC DNA]</scope>
    <source>
        <strain evidence="4 5">J6</strain>
        <plasmid evidence="5">Plasmid ppz01</plasmid>
    </source>
</reference>
<protein>
    <recommendedName>
        <fullName evidence="3">Peptidase M15C domain-containing protein</fullName>
    </recommendedName>
</protein>
<dbReference type="InterPro" id="IPR009045">
    <property type="entry name" value="Zn_M74/Hedgehog-like"/>
</dbReference>
<feature type="coiled-coil region" evidence="1">
    <location>
        <begin position="41"/>
        <end position="82"/>
    </location>
</feature>
<dbReference type="RefSeq" id="WP_101754509.1">
    <property type="nucleotide sequence ID" value="NZ_CP025431.1"/>
</dbReference>
<feature type="transmembrane region" description="Helical" evidence="2">
    <location>
        <begin position="6"/>
        <end position="30"/>
    </location>
</feature>
<name>A0A2H5F4Q7_9RHOB</name>
<keyword evidence="5" id="KW-1185">Reference proteome</keyword>
<gene>
    <name evidence="4" type="ORF">CX676_19705</name>
</gene>
<dbReference type="Proteomes" id="UP000234530">
    <property type="component" value="Plasmid pPZ01"/>
</dbReference>
<keyword evidence="2" id="KW-0812">Transmembrane</keyword>
<accession>A0A2H5F4Q7</accession>
<dbReference type="GO" id="GO:0008233">
    <property type="term" value="F:peptidase activity"/>
    <property type="evidence" value="ECO:0007669"/>
    <property type="project" value="InterPro"/>
</dbReference>
<keyword evidence="2" id="KW-0472">Membrane</keyword>
<evidence type="ECO:0000256" key="1">
    <source>
        <dbReference type="SAM" id="Coils"/>
    </source>
</evidence>
<proteinExistence type="predicted"/>
<dbReference type="SUPFAM" id="SSF55166">
    <property type="entry name" value="Hedgehog/DD-peptidase"/>
    <property type="match status" value="1"/>
</dbReference>
<dbReference type="Pfam" id="PF13539">
    <property type="entry name" value="Peptidase_M15_4"/>
    <property type="match status" value="1"/>
</dbReference>
<keyword evidence="2" id="KW-1133">Transmembrane helix</keyword>
<keyword evidence="1" id="KW-0175">Coiled coil</keyword>
<evidence type="ECO:0000313" key="4">
    <source>
        <dbReference type="EMBL" id="AUH66538.1"/>
    </source>
</evidence>
<dbReference type="OrthoDB" id="9799970at2"/>
<dbReference type="EMBL" id="CP025431">
    <property type="protein sequence ID" value="AUH66538.1"/>
    <property type="molecule type" value="Genomic_DNA"/>
</dbReference>
<keyword evidence="4" id="KW-0614">Plasmid</keyword>
<dbReference type="Gene3D" id="3.30.1380.10">
    <property type="match status" value="1"/>
</dbReference>
<evidence type="ECO:0000256" key="2">
    <source>
        <dbReference type="SAM" id="Phobius"/>
    </source>
</evidence>
<evidence type="ECO:0000259" key="3">
    <source>
        <dbReference type="Pfam" id="PF13539"/>
    </source>
</evidence>
<feature type="domain" description="Peptidase M15C" evidence="3">
    <location>
        <begin position="222"/>
        <end position="284"/>
    </location>
</feature>
<sequence>MRQGALIGPIIVAIGLVIAAIAFAVVGALLETADGSAELRLNRNEAELATQRSDIEKLRAEVRDAQVEIERLSEDLALQAAQPRMAAPVATAGVVPEVTAATPELGTGDEEVGDHGGTAQMTEVMRLAKTRFNQGVTQPGNRVMMEVLGPPRDNYGTDCQSVTQPRLKALLETRQIGPIKVTMVKPALDSLERILAELQASEPDIYNALGTAGAMCARLIRGSRTAVSNHSWGTAIDLKLEDQLDGFADGGTQFGLLLLAELFNKEGWFWGATYSREDSMHFEVGVETLRKWQAEGKL</sequence>
<dbReference type="AlphaFoldDB" id="A0A2H5F4Q7"/>